<dbReference type="OrthoDB" id="426967at2759"/>
<name>A0A1Q9D1U9_SYMMI</name>
<keyword evidence="3" id="KW-1185">Reference proteome</keyword>
<evidence type="ECO:0000313" key="3">
    <source>
        <dbReference type="Proteomes" id="UP000186817"/>
    </source>
</evidence>
<gene>
    <name evidence="2" type="ORF">AK812_SmicGene29427</name>
</gene>
<feature type="compositionally biased region" description="Acidic residues" evidence="1">
    <location>
        <begin position="98"/>
        <end position="108"/>
    </location>
</feature>
<protein>
    <submittedName>
        <fullName evidence="2">Uncharacterized protein</fullName>
    </submittedName>
</protein>
<dbReference type="EMBL" id="LSRX01000776">
    <property type="protein sequence ID" value="OLP89138.1"/>
    <property type="molecule type" value="Genomic_DNA"/>
</dbReference>
<organism evidence="2 3">
    <name type="scientific">Symbiodinium microadriaticum</name>
    <name type="common">Dinoflagellate</name>
    <name type="synonym">Zooxanthella microadriatica</name>
    <dbReference type="NCBI Taxonomy" id="2951"/>
    <lineage>
        <taxon>Eukaryota</taxon>
        <taxon>Sar</taxon>
        <taxon>Alveolata</taxon>
        <taxon>Dinophyceae</taxon>
        <taxon>Suessiales</taxon>
        <taxon>Symbiodiniaceae</taxon>
        <taxon>Symbiodinium</taxon>
    </lineage>
</organism>
<dbReference type="Proteomes" id="UP000186817">
    <property type="component" value="Unassembled WGS sequence"/>
</dbReference>
<feature type="compositionally biased region" description="Low complexity" evidence="1">
    <location>
        <begin position="585"/>
        <end position="597"/>
    </location>
</feature>
<feature type="region of interest" description="Disordered" evidence="1">
    <location>
        <begin position="399"/>
        <end position="420"/>
    </location>
</feature>
<feature type="region of interest" description="Disordered" evidence="1">
    <location>
        <begin position="98"/>
        <end position="124"/>
    </location>
</feature>
<evidence type="ECO:0000313" key="2">
    <source>
        <dbReference type="EMBL" id="OLP89138.1"/>
    </source>
</evidence>
<feature type="region of interest" description="Disordered" evidence="1">
    <location>
        <begin position="554"/>
        <end position="605"/>
    </location>
</feature>
<reference evidence="2 3" key="1">
    <citation type="submission" date="2016-02" db="EMBL/GenBank/DDBJ databases">
        <title>Genome analysis of coral dinoflagellate symbionts highlights evolutionary adaptations to a symbiotic lifestyle.</title>
        <authorList>
            <person name="Aranda M."/>
            <person name="Li Y."/>
            <person name="Liew Y.J."/>
            <person name="Baumgarten S."/>
            <person name="Simakov O."/>
            <person name="Wilson M."/>
            <person name="Piel J."/>
            <person name="Ashoor H."/>
            <person name="Bougouffa S."/>
            <person name="Bajic V.B."/>
            <person name="Ryu T."/>
            <person name="Ravasi T."/>
            <person name="Bayer T."/>
            <person name="Micklem G."/>
            <person name="Kim H."/>
            <person name="Bhak J."/>
            <person name="Lajeunesse T.C."/>
            <person name="Voolstra C.R."/>
        </authorList>
    </citation>
    <scope>NUCLEOTIDE SEQUENCE [LARGE SCALE GENOMIC DNA]</scope>
    <source>
        <strain evidence="2 3">CCMP2467</strain>
    </source>
</reference>
<feature type="compositionally biased region" description="Basic residues" evidence="1">
    <location>
        <begin position="556"/>
        <end position="570"/>
    </location>
</feature>
<comment type="caution">
    <text evidence="2">The sequence shown here is derived from an EMBL/GenBank/DDBJ whole genome shotgun (WGS) entry which is preliminary data.</text>
</comment>
<sequence>MADGRGVPHYGCILPLEQGQITVLDPHRRHAVLPWKGLRIVLVAYTPGMIRKLPGSDREVLSRLGFPIPPEAEEVFPEVALRALSVGARVHDRFEKEVEEEPWFEQEIGDSGGGSGPSSSDEEKINGDFAMLAEEEEVEHWDMFLPLEQGDPNLVPKAKIASSSGAINMCKMEVTYTHNIESARDPQVADDILSGSLDWFRRKARIVACGNMMASSGEDNYAAAAPAEVVRSSLAISSRRGAVVNESFGYGFGWGYKVEAGPRVRSEPDILFDNKSSEKSVVYYQEQVPALFLKHLPRGPESKDYLQPDPNLLCDKFGDLALDIMHCDGRKSSKFLESSAMEAWPNLLSASEAQCFGQRLFSLLEHLHLKKKQSSDGPKLHPSARQVVTALKERMPGRVHSFGSLSSSSPAPAHRPPAHRSLGKLPAAMQTQLPLIVPSKDDIKNAYKQQLEVEDDSMEVSVSQGDEIEDVQSSHSVVAVSSGEDAVSVQDEANQGVKDPEYYQYYSSGDLSEVRLYADGSYELAQMSHGPDGFCFAKLKDGSQHLTEMPNALLKTSKKSQSKSTNKKRPAAAPSSKPTAKHAKAAPVAQHAAPSSATDSSNLDVQPAPIDQQAAEEERPRGFTVGAYNINYYKPPRHKYGIKTQGREILCLPVREKPWKAVATKIREVVLAELSQGKDPAEVKAAALAGLQNLCDAQGRLFDREDFVKVMKTRAQIWSEVAVVLDGDARARWQGHLVVEVVYFPRLASNGEPEHGSTKMARDPS</sequence>
<proteinExistence type="predicted"/>
<accession>A0A1Q9D1U9</accession>
<dbReference type="AlphaFoldDB" id="A0A1Q9D1U9"/>
<evidence type="ECO:0000256" key="1">
    <source>
        <dbReference type="SAM" id="MobiDB-lite"/>
    </source>
</evidence>